<dbReference type="EMBL" id="CM023483">
    <property type="protein sequence ID" value="KAH6937337.1"/>
    <property type="molecule type" value="Genomic_DNA"/>
</dbReference>
<protein>
    <submittedName>
        <fullName evidence="1">Uncharacterized protein</fullName>
    </submittedName>
</protein>
<reference evidence="1" key="1">
    <citation type="submission" date="2020-05" db="EMBL/GenBank/DDBJ databases">
        <title>Large-scale comparative analyses of tick genomes elucidate their genetic diversity and vector capacities.</title>
        <authorList>
            <person name="Jia N."/>
            <person name="Wang J."/>
            <person name="Shi W."/>
            <person name="Du L."/>
            <person name="Sun Y."/>
            <person name="Zhan W."/>
            <person name="Jiang J."/>
            <person name="Wang Q."/>
            <person name="Zhang B."/>
            <person name="Ji P."/>
            <person name="Sakyi L.B."/>
            <person name="Cui X."/>
            <person name="Yuan T."/>
            <person name="Jiang B."/>
            <person name="Yang W."/>
            <person name="Lam T.T.-Y."/>
            <person name="Chang Q."/>
            <person name="Ding S."/>
            <person name="Wang X."/>
            <person name="Zhu J."/>
            <person name="Ruan X."/>
            <person name="Zhao L."/>
            <person name="Wei J."/>
            <person name="Que T."/>
            <person name="Du C."/>
            <person name="Cheng J."/>
            <person name="Dai P."/>
            <person name="Han X."/>
            <person name="Huang E."/>
            <person name="Gao Y."/>
            <person name="Liu J."/>
            <person name="Shao H."/>
            <person name="Ye R."/>
            <person name="Li L."/>
            <person name="Wei W."/>
            <person name="Wang X."/>
            <person name="Wang C."/>
            <person name="Yang T."/>
            <person name="Huo Q."/>
            <person name="Li W."/>
            <person name="Guo W."/>
            <person name="Chen H."/>
            <person name="Zhou L."/>
            <person name="Ni X."/>
            <person name="Tian J."/>
            <person name="Zhou Y."/>
            <person name="Sheng Y."/>
            <person name="Liu T."/>
            <person name="Pan Y."/>
            <person name="Xia L."/>
            <person name="Li J."/>
            <person name="Zhao F."/>
            <person name="Cao W."/>
        </authorList>
    </citation>
    <scope>NUCLEOTIDE SEQUENCE</scope>
    <source>
        <strain evidence="1">Hyas-2018</strain>
    </source>
</reference>
<accession>A0ACB7SQ61</accession>
<dbReference type="Proteomes" id="UP000821845">
    <property type="component" value="Chromosome 3"/>
</dbReference>
<keyword evidence="2" id="KW-1185">Reference proteome</keyword>
<gene>
    <name evidence="1" type="ORF">HPB50_026776</name>
</gene>
<proteinExistence type="predicted"/>
<sequence length="133" mass="14070">MLIRLHTGEVGGFAQGQGDGSFILDAASRSRSTDTANDCWRGIESVELDKPHAAGIMISMRIIVVTVMVVVFMIAMASAQFGPVVGPRYPVGYGVAAQPAQPAQPVYAAVPVRPIYKGPFGGMSPYAYGLGRR</sequence>
<evidence type="ECO:0000313" key="1">
    <source>
        <dbReference type="EMBL" id="KAH6937337.1"/>
    </source>
</evidence>
<name>A0ACB7SQ61_HYAAI</name>
<comment type="caution">
    <text evidence="1">The sequence shown here is derived from an EMBL/GenBank/DDBJ whole genome shotgun (WGS) entry which is preliminary data.</text>
</comment>
<evidence type="ECO:0000313" key="2">
    <source>
        <dbReference type="Proteomes" id="UP000821845"/>
    </source>
</evidence>
<organism evidence="1 2">
    <name type="scientific">Hyalomma asiaticum</name>
    <name type="common">Tick</name>
    <dbReference type="NCBI Taxonomy" id="266040"/>
    <lineage>
        <taxon>Eukaryota</taxon>
        <taxon>Metazoa</taxon>
        <taxon>Ecdysozoa</taxon>
        <taxon>Arthropoda</taxon>
        <taxon>Chelicerata</taxon>
        <taxon>Arachnida</taxon>
        <taxon>Acari</taxon>
        <taxon>Parasitiformes</taxon>
        <taxon>Ixodida</taxon>
        <taxon>Ixodoidea</taxon>
        <taxon>Ixodidae</taxon>
        <taxon>Hyalomminae</taxon>
        <taxon>Hyalomma</taxon>
    </lineage>
</organism>